<proteinExistence type="predicted"/>
<keyword evidence="2" id="KW-1185">Reference proteome</keyword>
<dbReference type="Proteomes" id="UP001606134">
    <property type="component" value="Unassembled WGS sequence"/>
</dbReference>
<dbReference type="EMBL" id="JBIGIC010000008">
    <property type="protein sequence ID" value="MFG6488256.1"/>
    <property type="molecule type" value="Genomic_DNA"/>
</dbReference>
<protein>
    <submittedName>
        <fullName evidence="1">Uncharacterized protein</fullName>
    </submittedName>
</protein>
<comment type="caution">
    <text evidence="1">The sequence shown here is derived from an EMBL/GenBank/DDBJ whole genome shotgun (WGS) entry which is preliminary data.</text>
</comment>
<organism evidence="1 2">
    <name type="scientific">Pelomonas candidula</name>
    <dbReference type="NCBI Taxonomy" id="3299025"/>
    <lineage>
        <taxon>Bacteria</taxon>
        <taxon>Pseudomonadati</taxon>
        <taxon>Pseudomonadota</taxon>
        <taxon>Betaproteobacteria</taxon>
        <taxon>Burkholderiales</taxon>
        <taxon>Sphaerotilaceae</taxon>
        <taxon>Roseateles</taxon>
    </lineage>
</organism>
<reference evidence="1 2" key="1">
    <citation type="submission" date="2024-08" db="EMBL/GenBank/DDBJ databases">
        <authorList>
            <person name="Lu H."/>
        </authorList>
    </citation>
    <scope>NUCLEOTIDE SEQUENCE [LARGE SCALE GENOMIC DNA]</scope>
    <source>
        <strain evidence="1 2">BYS78W</strain>
    </source>
</reference>
<evidence type="ECO:0000313" key="1">
    <source>
        <dbReference type="EMBL" id="MFG6488256.1"/>
    </source>
</evidence>
<accession>A0ABW7HEA5</accession>
<gene>
    <name evidence="1" type="ORF">ACG04R_16335</name>
</gene>
<evidence type="ECO:0000313" key="2">
    <source>
        <dbReference type="Proteomes" id="UP001606134"/>
    </source>
</evidence>
<dbReference type="RefSeq" id="WP_394412787.1">
    <property type="nucleotide sequence ID" value="NZ_JBIGIC010000008.1"/>
</dbReference>
<name>A0ABW7HEA5_9BURK</name>
<sequence length="90" mass="10156">MNVQTANYALDRVKALRAANAVMYEHGLCTQVERQTLQEVDRLQEMNQSLVNARRPEKDLVKDIPGYQVPPVTDPVIKGIIASHVAEKDR</sequence>